<evidence type="ECO:0000259" key="1">
    <source>
        <dbReference type="PROSITE" id="PS51725"/>
    </source>
</evidence>
<dbReference type="OrthoDB" id="9812754at2"/>
<protein>
    <submittedName>
        <fullName evidence="2">Autoinducer 2-degrading protein</fullName>
    </submittedName>
</protein>
<gene>
    <name evidence="2" type="ORF">SAMN04489760_103196</name>
</gene>
<dbReference type="Pfam" id="PF03992">
    <property type="entry name" value="ABM"/>
    <property type="match status" value="1"/>
</dbReference>
<evidence type="ECO:0000313" key="3">
    <source>
        <dbReference type="Proteomes" id="UP000198744"/>
    </source>
</evidence>
<dbReference type="AlphaFoldDB" id="A0A1H7VDI8"/>
<sequence>MFGILFRIEAKPGKYQELVDFMKWDGEVCRDQEPGTLRFEFYRDPKDENALYVYEAYRDTQAFEAHKDHAPFQRWVSGLQNELGTNLKILFRGEAAWSPED</sequence>
<dbReference type="InterPro" id="IPR007138">
    <property type="entry name" value="ABM_dom"/>
</dbReference>
<dbReference type="RefSeq" id="WP_093882330.1">
    <property type="nucleotide sequence ID" value="NZ_FOBS01000003.1"/>
</dbReference>
<dbReference type="Gene3D" id="3.30.70.100">
    <property type="match status" value="1"/>
</dbReference>
<keyword evidence="3" id="KW-1185">Reference proteome</keyword>
<evidence type="ECO:0000313" key="2">
    <source>
        <dbReference type="EMBL" id="SEM07341.1"/>
    </source>
</evidence>
<dbReference type="EMBL" id="FOBS01000003">
    <property type="protein sequence ID" value="SEM07341.1"/>
    <property type="molecule type" value="Genomic_DNA"/>
</dbReference>
<dbReference type="InterPro" id="IPR011008">
    <property type="entry name" value="Dimeric_a/b-barrel"/>
</dbReference>
<dbReference type="STRING" id="43775.SAMN04489760_103196"/>
<organism evidence="2 3">
    <name type="scientific">Syntrophus gentianae</name>
    <dbReference type="NCBI Taxonomy" id="43775"/>
    <lineage>
        <taxon>Bacteria</taxon>
        <taxon>Pseudomonadati</taxon>
        <taxon>Thermodesulfobacteriota</taxon>
        <taxon>Syntrophia</taxon>
        <taxon>Syntrophales</taxon>
        <taxon>Syntrophaceae</taxon>
        <taxon>Syntrophus</taxon>
    </lineage>
</organism>
<dbReference type="SUPFAM" id="SSF54909">
    <property type="entry name" value="Dimeric alpha+beta barrel"/>
    <property type="match status" value="1"/>
</dbReference>
<dbReference type="PROSITE" id="PS51725">
    <property type="entry name" value="ABM"/>
    <property type="match status" value="1"/>
</dbReference>
<dbReference type="Proteomes" id="UP000198744">
    <property type="component" value="Unassembled WGS sequence"/>
</dbReference>
<reference evidence="2 3" key="1">
    <citation type="submission" date="2016-10" db="EMBL/GenBank/DDBJ databases">
        <authorList>
            <person name="de Groot N.N."/>
        </authorList>
    </citation>
    <scope>NUCLEOTIDE SEQUENCE [LARGE SCALE GENOMIC DNA]</scope>
    <source>
        <strain evidence="2 3">DSM 8423</strain>
    </source>
</reference>
<proteinExistence type="predicted"/>
<accession>A0A1H7VDI8</accession>
<feature type="domain" description="ABM" evidence="1">
    <location>
        <begin position="2"/>
        <end position="91"/>
    </location>
</feature>
<name>A0A1H7VDI8_9BACT</name>